<protein>
    <recommendedName>
        <fullName evidence="7">Polyprenyldihydroxybenzoate methyltransferase</fullName>
    </recommendedName>
</protein>
<evidence type="ECO:0000256" key="4">
    <source>
        <dbReference type="ARBA" id="ARBA00022691"/>
    </source>
</evidence>
<dbReference type="OrthoDB" id="3265906at2759"/>
<dbReference type="AlphaFoldDB" id="A0A1D1VIB4"/>
<evidence type="ECO:0000256" key="1">
    <source>
        <dbReference type="ARBA" id="ARBA00022603"/>
    </source>
</evidence>
<keyword evidence="4" id="KW-0949">S-adenosyl-L-methionine</keyword>
<evidence type="ECO:0000256" key="2">
    <source>
        <dbReference type="ARBA" id="ARBA00022679"/>
    </source>
</evidence>
<keyword evidence="6" id="KW-1185">Reference proteome</keyword>
<dbReference type="InterPro" id="IPR010233">
    <property type="entry name" value="UbiG_MeTrfase"/>
</dbReference>
<dbReference type="Pfam" id="PF13489">
    <property type="entry name" value="Methyltransf_23"/>
    <property type="match status" value="1"/>
</dbReference>
<keyword evidence="3" id="KW-0831">Ubiquinone biosynthesis</keyword>
<sequence length="335" mass="37971">MEWKRDARSMSGAKPHLIDKKKILRAVLSRFIIWLTIPLRIFRELNDWFSPPTPLRNATANVSHSNGKDHSVDRAQEQLWREQADHDEWWTPGSSMSTLKLFNPLRVRLIAEAYLKETLGLENSWEQAFHRDERPLSGARICDVGCGGGILTEALAEAGASVVGIDMMAPAIGIAKRHWHDTHGSEDSTLAPEYICKPLATFAEDQARSFDVVVCSEVLEHVSNPQEFAAMCCQLVRPGGCVIFTTMNRTIYSLLFFMVLVEDILGLIPRWLHRLYLCVKPEEIEQVTNRMGFETLKLKGVLWYPSKLSLSMEENLRCSLMSFTGLGYALVAKRH</sequence>
<dbReference type="PANTHER" id="PTHR43464">
    <property type="entry name" value="METHYLTRANSFERASE"/>
    <property type="match status" value="1"/>
</dbReference>
<evidence type="ECO:0008006" key="7">
    <source>
        <dbReference type="Google" id="ProtNLM"/>
    </source>
</evidence>
<proteinExistence type="predicted"/>
<evidence type="ECO:0000313" key="5">
    <source>
        <dbReference type="EMBL" id="GAV00536.1"/>
    </source>
</evidence>
<gene>
    <name evidence="5" type="primary">RvY_11369</name>
    <name evidence="5" type="synonym">RvY_11369.1</name>
    <name evidence="5" type="ORF">RvY_11369-1</name>
</gene>
<reference evidence="5 6" key="1">
    <citation type="journal article" date="2016" name="Nat. Commun.">
        <title>Extremotolerant tardigrade genome and improved radiotolerance of human cultured cells by tardigrade-unique protein.</title>
        <authorList>
            <person name="Hashimoto T."/>
            <person name="Horikawa D.D."/>
            <person name="Saito Y."/>
            <person name="Kuwahara H."/>
            <person name="Kozuka-Hata H."/>
            <person name="Shin-I T."/>
            <person name="Minakuchi Y."/>
            <person name="Ohishi K."/>
            <person name="Motoyama A."/>
            <person name="Aizu T."/>
            <person name="Enomoto A."/>
            <person name="Kondo K."/>
            <person name="Tanaka S."/>
            <person name="Hara Y."/>
            <person name="Koshikawa S."/>
            <person name="Sagara H."/>
            <person name="Miura T."/>
            <person name="Yokobori S."/>
            <person name="Miyagawa K."/>
            <person name="Suzuki Y."/>
            <person name="Kubo T."/>
            <person name="Oyama M."/>
            <person name="Kohara Y."/>
            <person name="Fujiyama A."/>
            <person name="Arakawa K."/>
            <person name="Katayama T."/>
            <person name="Toyoda A."/>
            <person name="Kunieda T."/>
        </authorList>
    </citation>
    <scope>NUCLEOTIDE SEQUENCE [LARGE SCALE GENOMIC DNA]</scope>
    <source>
        <strain evidence="5 6">YOKOZUNA-1</strain>
    </source>
</reference>
<dbReference type="Proteomes" id="UP000186922">
    <property type="component" value="Unassembled WGS sequence"/>
</dbReference>
<dbReference type="PANTHER" id="PTHR43464:SF19">
    <property type="entry name" value="UBIQUINONE BIOSYNTHESIS O-METHYLTRANSFERASE, MITOCHONDRIAL"/>
    <property type="match status" value="1"/>
</dbReference>
<dbReference type="Gene3D" id="3.40.50.150">
    <property type="entry name" value="Vaccinia Virus protein VP39"/>
    <property type="match status" value="1"/>
</dbReference>
<accession>A0A1D1VIB4</accession>
<dbReference type="NCBIfam" id="TIGR01983">
    <property type="entry name" value="UbiG"/>
    <property type="match status" value="1"/>
</dbReference>
<evidence type="ECO:0000256" key="3">
    <source>
        <dbReference type="ARBA" id="ARBA00022688"/>
    </source>
</evidence>
<dbReference type="GO" id="GO:0061542">
    <property type="term" value="F:3-demethylubiquinol 3-O-methyltransferase activity"/>
    <property type="evidence" value="ECO:0007669"/>
    <property type="project" value="InterPro"/>
</dbReference>
<comment type="caution">
    <text evidence="5">The sequence shown here is derived from an EMBL/GenBank/DDBJ whole genome shotgun (WGS) entry which is preliminary data.</text>
</comment>
<dbReference type="SUPFAM" id="SSF53335">
    <property type="entry name" value="S-adenosyl-L-methionine-dependent methyltransferases"/>
    <property type="match status" value="1"/>
</dbReference>
<keyword evidence="2" id="KW-0808">Transferase</keyword>
<keyword evidence="1" id="KW-0489">Methyltransferase</keyword>
<name>A0A1D1VIB4_RAMVA</name>
<dbReference type="EMBL" id="BDGG01000006">
    <property type="protein sequence ID" value="GAV00536.1"/>
    <property type="molecule type" value="Genomic_DNA"/>
</dbReference>
<dbReference type="GO" id="GO:0010420">
    <property type="term" value="F:polyprenyldihydroxybenzoate methyltransferase activity"/>
    <property type="evidence" value="ECO:0007669"/>
    <property type="project" value="InterPro"/>
</dbReference>
<dbReference type="InterPro" id="IPR029063">
    <property type="entry name" value="SAM-dependent_MTases_sf"/>
</dbReference>
<organism evidence="5 6">
    <name type="scientific">Ramazzottius varieornatus</name>
    <name type="common">Water bear</name>
    <name type="synonym">Tardigrade</name>
    <dbReference type="NCBI Taxonomy" id="947166"/>
    <lineage>
        <taxon>Eukaryota</taxon>
        <taxon>Metazoa</taxon>
        <taxon>Ecdysozoa</taxon>
        <taxon>Tardigrada</taxon>
        <taxon>Eutardigrada</taxon>
        <taxon>Parachela</taxon>
        <taxon>Hypsibioidea</taxon>
        <taxon>Ramazzottiidae</taxon>
        <taxon>Ramazzottius</taxon>
    </lineage>
</organism>
<dbReference type="CDD" id="cd02440">
    <property type="entry name" value="AdoMet_MTases"/>
    <property type="match status" value="1"/>
</dbReference>
<dbReference type="STRING" id="947166.A0A1D1VIB4"/>
<evidence type="ECO:0000313" key="6">
    <source>
        <dbReference type="Proteomes" id="UP000186922"/>
    </source>
</evidence>
<dbReference type="GO" id="GO:0032259">
    <property type="term" value="P:methylation"/>
    <property type="evidence" value="ECO:0007669"/>
    <property type="project" value="UniProtKB-KW"/>
</dbReference>